<dbReference type="InterPro" id="IPR036523">
    <property type="entry name" value="SurE-like_sf"/>
</dbReference>
<accession>A0A381YCE3</accession>
<dbReference type="InterPro" id="IPR002828">
    <property type="entry name" value="SurE-like_Pase/nucleotidase"/>
</dbReference>
<keyword evidence="2" id="KW-0479">Metal-binding</keyword>
<dbReference type="Gene3D" id="3.40.1210.10">
    <property type="entry name" value="Survival protein SurE-like phosphatase/nucleotidase"/>
    <property type="match status" value="1"/>
</dbReference>
<evidence type="ECO:0000259" key="5">
    <source>
        <dbReference type="Pfam" id="PF01975"/>
    </source>
</evidence>
<proteinExistence type="inferred from homology"/>
<evidence type="ECO:0000256" key="2">
    <source>
        <dbReference type="ARBA" id="ARBA00022723"/>
    </source>
</evidence>
<evidence type="ECO:0000313" key="6">
    <source>
        <dbReference type="EMBL" id="SVA74698.1"/>
    </source>
</evidence>
<dbReference type="Pfam" id="PF01975">
    <property type="entry name" value="SurE"/>
    <property type="match status" value="1"/>
</dbReference>
<evidence type="ECO:0000256" key="4">
    <source>
        <dbReference type="SAM" id="MobiDB-lite"/>
    </source>
</evidence>
<feature type="non-terminal residue" evidence="6">
    <location>
        <position position="1"/>
    </location>
</feature>
<protein>
    <recommendedName>
        <fullName evidence="5">Survival protein SurE-like phosphatase/nucleotidase domain-containing protein</fullName>
    </recommendedName>
</protein>
<dbReference type="PANTHER" id="PTHR30457">
    <property type="entry name" value="5'-NUCLEOTIDASE SURE"/>
    <property type="match status" value="1"/>
</dbReference>
<dbReference type="AlphaFoldDB" id="A0A381YCE3"/>
<feature type="region of interest" description="Disordered" evidence="4">
    <location>
        <begin position="221"/>
        <end position="243"/>
    </location>
</feature>
<dbReference type="InterPro" id="IPR030048">
    <property type="entry name" value="SurE"/>
</dbReference>
<comment type="similarity">
    <text evidence="1">Belongs to the SurE nucleotidase family.</text>
</comment>
<feature type="region of interest" description="Disordered" evidence="4">
    <location>
        <begin position="1"/>
        <end position="24"/>
    </location>
</feature>
<evidence type="ECO:0000256" key="3">
    <source>
        <dbReference type="ARBA" id="ARBA00022801"/>
    </source>
</evidence>
<organism evidence="6">
    <name type="scientific">marine metagenome</name>
    <dbReference type="NCBI Taxonomy" id="408172"/>
    <lineage>
        <taxon>unclassified sequences</taxon>
        <taxon>metagenomes</taxon>
        <taxon>ecological metagenomes</taxon>
    </lineage>
</organism>
<dbReference type="SUPFAM" id="SSF64167">
    <property type="entry name" value="SurE-like"/>
    <property type="match status" value="1"/>
</dbReference>
<dbReference type="GO" id="GO:0008252">
    <property type="term" value="F:nucleotidase activity"/>
    <property type="evidence" value="ECO:0007669"/>
    <property type="project" value="InterPro"/>
</dbReference>
<dbReference type="EMBL" id="UINC01017897">
    <property type="protein sequence ID" value="SVA74698.1"/>
    <property type="molecule type" value="Genomic_DNA"/>
</dbReference>
<gene>
    <name evidence="6" type="ORF">METZ01_LOCUS127552</name>
</gene>
<keyword evidence="3" id="KW-0378">Hydrolase</keyword>
<evidence type="ECO:0000256" key="1">
    <source>
        <dbReference type="ARBA" id="ARBA00011062"/>
    </source>
</evidence>
<name>A0A381YCE3_9ZZZZ</name>
<dbReference type="GO" id="GO:0046872">
    <property type="term" value="F:metal ion binding"/>
    <property type="evidence" value="ECO:0007669"/>
    <property type="project" value="UniProtKB-KW"/>
</dbReference>
<reference evidence="6" key="1">
    <citation type="submission" date="2018-05" db="EMBL/GenBank/DDBJ databases">
        <authorList>
            <person name="Lanie J.A."/>
            <person name="Ng W.-L."/>
            <person name="Kazmierczak K.M."/>
            <person name="Andrzejewski T.M."/>
            <person name="Davidsen T.M."/>
            <person name="Wayne K.J."/>
            <person name="Tettelin H."/>
            <person name="Glass J.I."/>
            <person name="Rusch D."/>
            <person name="Podicherti R."/>
            <person name="Tsui H.-C.T."/>
            <person name="Winkler M.E."/>
        </authorList>
    </citation>
    <scope>NUCLEOTIDE SEQUENCE</scope>
</reference>
<sequence length="243" mass="24963">VVAPDHDASGTGTSLGRISSEEPVHVSRHSIPGLHAEAYGISGTPALCVVTGYLEAFGPIPDVVVSGINAGLNTGRSTLHSGTVGAALAAQNFGLQGISVSLDGSTEWHWETAAQIAVEILPSVVTGPIRGVFNVNVPGLPRQEVVGIRWAGLAKFGSVRSAISSVGDDQLDFHLVETGYLPDETTDLGTVRAGYASITSLHGAVEVWNADAKPGQRFESSCALPGASTGDTLSPARSVLEDS</sequence>
<feature type="domain" description="Survival protein SurE-like phosphatase/nucleotidase" evidence="5">
    <location>
        <begin position="1"/>
        <end position="154"/>
    </location>
</feature>
<dbReference type="PANTHER" id="PTHR30457:SF0">
    <property type="entry name" value="PHOSPHATASE, PUTATIVE (AFU_ORTHOLOGUE AFUA_4G01070)-RELATED"/>
    <property type="match status" value="1"/>
</dbReference>